<keyword evidence="3" id="KW-1185">Reference proteome</keyword>
<accession>A0ABW4EQV0</accession>
<evidence type="ECO:0000313" key="2">
    <source>
        <dbReference type="EMBL" id="MFD1516299.1"/>
    </source>
</evidence>
<sequence>MPDLPSRAVVSNAALAALAVPARFALLNHLLAAGPRTASQCAEVIGETPSNCSWHLRALAKVGLVEPAPEKGADGRTRPWRATAVGFDFSGEPGPAGAIARNALAVMSAEYGDDLYRRYLARQELLPEEWTEVSGTSSYSLELTPEELRALAAALDQLIRPYVRSIRDDAPAGSAVVHVSLRAFLNPDAQEPQP</sequence>
<organism evidence="2 3">
    <name type="scientific">Pseudonocardia yunnanensis</name>
    <dbReference type="NCBI Taxonomy" id="58107"/>
    <lineage>
        <taxon>Bacteria</taxon>
        <taxon>Bacillati</taxon>
        <taxon>Actinomycetota</taxon>
        <taxon>Actinomycetes</taxon>
        <taxon>Pseudonocardiales</taxon>
        <taxon>Pseudonocardiaceae</taxon>
        <taxon>Pseudonocardia</taxon>
    </lineage>
</organism>
<dbReference type="InterPro" id="IPR036388">
    <property type="entry name" value="WH-like_DNA-bd_sf"/>
</dbReference>
<dbReference type="EMBL" id="JBHUCO010000002">
    <property type="protein sequence ID" value="MFD1516299.1"/>
    <property type="molecule type" value="Genomic_DNA"/>
</dbReference>
<name>A0ABW4EQV0_9PSEU</name>
<dbReference type="RefSeq" id="WP_344723127.1">
    <property type="nucleotide sequence ID" value="NZ_BAAAUS010000017.1"/>
</dbReference>
<gene>
    <name evidence="2" type="ORF">ACFSJD_02305</name>
</gene>
<evidence type="ECO:0000313" key="3">
    <source>
        <dbReference type="Proteomes" id="UP001597114"/>
    </source>
</evidence>
<dbReference type="CDD" id="cd00090">
    <property type="entry name" value="HTH_ARSR"/>
    <property type="match status" value="1"/>
</dbReference>
<dbReference type="InterPro" id="IPR001845">
    <property type="entry name" value="HTH_ArsR_DNA-bd_dom"/>
</dbReference>
<protein>
    <submittedName>
        <fullName evidence="2">Helix-turn-helix domain-containing protein</fullName>
    </submittedName>
</protein>
<feature type="domain" description="HTH arsR-type" evidence="1">
    <location>
        <begin position="13"/>
        <end position="157"/>
    </location>
</feature>
<reference evidence="3" key="1">
    <citation type="journal article" date="2019" name="Int. J. Syst. Evol. Microbiol.">
        <title>The Global Catalogue of Microorganisms (GCM) 10K type strain sequencing project: providing services to taxonomists for standard genome sequencing and annotation.</title>
        <authorList>
            <consortium name="The Broad Institute Genomics Platform"/>
            <consortium name="The Broad Institute Genome Sequencing Center for Infectious Disease"/>
            <person name="Wu L."/>
            <person name="Ma J."/>
        </authorList>
    </citation>
    <scope>NUCLEOTIDE SEQUENCE [LARGE SCALE GENOMIC DNA]</scope>
    <source>
        <strain evidence="3">CCM 7043</strain>
    </source>
</reference>
<dbReference type="SUPFAM" id="SSF46785">
    <property type="entry name" value="Winged helix' DNA-binding domain"/>
    <property type="match status" value="1"/>
</dbReference>
<dbReference type="Proteomes" id="UP001597114">
    <property type="component" value="Unassembled WGS sequence"/>
</dbReference>
<dbReference type="InterPro" id="IPR011991">
    <property type="entry name" value="ArsR-like_HTH"/>
</dbReference>
<dbReference type="SMART" id="SM00418">
    <property type="entry name" value="HTH_ARSR"/>
    <property type="match status" value="1"/>
</dbReference>
<evidence type="ECO:0000259" key="1">
    <source>
        <dbReference type="SMART" id="SM00418"/>
    </source>
</evidence>
<proteinExistence type="predicted"/>
<dbReference type="Gene3D" id="1.10.10.10">
    <property type="entry name" value="Winged helix-like DNA-binding domain superfamily/Winged helix DNA-binding domain"/>
    <property type="match status" value="1"/>
</dbReference>
<comment type="caution">
    <text evidence="2">The sequence shown here is derived from an EMBL/GenBank/DDBJ whole genome shotgun (WGS) entry which is preliminary data.</text>
</comment>
<dbReference type="InterPro" id="IPR036390">
    <property type="entry name" value="WH_DNA-bd_sf"/>
</dbReference>
<dbReference type="Pfam" id="PF12840">
    <property type="entry name" value="HTH_20"/>
    <property type="match status" value="1"/>
</dbReference>